<keyword evidence="3 6" id="KW-1133">Transmembrane helix</keyword>
<dbReference type="PANTHER" id="PTHR30520:SF8">
    <property type="entry name" value="NITRITE TRANSPORTER NIRC"/>
    <property type="match status" value="1"/>
</dbReference>
<evidence type="ECO:0000256" key="2">
    <source>
        <dbReference type="ARBA" id="ARBA00022692"/>
    </source>
</evidence>
<dbReference type="InterPro" id="IPR000292">
    <property type="entry name" value="For/NO2_transpt"/>
</dbReference>
<comment type="similarity">
    <text evidence="5">Belongs to the FNT transporter (TC 1.A.16) family.</text>
</comment>
<feature type="transmembrane region" description="Helical" evidence="6">
    <location>
        <begin position="62"/>
        <end position="84"/>
    </location>
</feature>
<dbReference type="STRING" id="29341.RSJ17_06210"/>
<dbReference type="EMBL" id="AYSO01000020">
    <property type="protein sequence ID" value="KIE44648.1"/>
    <property type="molecule type" value="Genomic_DNA"/>
</dbReference>
<comment type="subcellular location">
    <subcellularLocation>
        <location evidence="1">Membrane</location>
        <topology evidence="1">Multi-pass membrane protein</topology>
    </subcellularLocation>
</comment>
<organism evidence="7 8">
    <name type="scientific">Clostridium argentinense CDC 2741</name>
    <dbReference type="NCBI Taxonomy" id="1418104"/>
    <lineage>
        <taxon>Bacteria</taxon>
        <taxon>Bacillati</taxon>
        <taxon>Bacillota</taxon>
        <taxon>Clostridia</taxon>
        <taxon>Eubacteriales</taxon>
        <taxon>Clostridiaceae</taxon>
        <taxon>Clostridium</taxon>
    </lineage>
</organism>
<sequence>MFMDVIEKISNAALSKSNLLKKSKGKYLVSSALAGVFVGLGVILIFTIGGALSAANSPYTKIIMGISFGVALSLVVMAGSDLFTGNNMVMTIGSLEKKVSLGEAVKVWIFCFLGNLIGSVLISILYAYSGLATGPVAEFIVKASAAKIAAPALELFIRGILCNILVCLAIWCSFKLKEETSKLIMIFWCLFVFITSGFEHSVANMSLLAIGLLIPHPASITISGYGYNLLMVTIGNMVGGIVFVALAYWYISKDK</sequence>
<dbReference type="OrthoDB" id="9786493at2"/>
<dbReference type="PROSITE" id="PS01006">
    <property type="entry name" value="FORMATE_NITRITE_TP_2"/>
    <property type="match status" value="1"/>
</dbReference>
<dbReference type="RefSeq" id="WP_039636695.1">
    <property type="nucleotide sequence ID" value="NZ_AYSO01000020.1"/>
</dbReference>
<feature type="transmembrane region" description="Helical" evidence="6">
    <location>
        <begin position="183"/>
        <end position="214"/>
    </location>
</feature>
<evidence type="ECO:0000313" key="7">
    <source>
        <dbReference type="EMBL" id="KIE44648.1"/>
    </source>
</evidence>
<dbReference type="AlphaFoldDB" id="A0A0C1TZD9"/>
<keyword evidence="4 6" id="KW-0472">Membrane</keyword>
<protein>
    <submittedName>
        <fullName evidence="7">Putative nitrite transporter</fullName>
    </submittedName>
</protein>
<evidence type="ECO:0000256" key="5">
    <source>
        <dbReference type="ARBA" id="ARBA00049660"/>
    </source>
</evidence>
<dbReference type="Proteomes" id="UP000031366">
    <property type="component" value="Unassembled WGS sequence"/>
</dbReference>
<accession>A0A0C1TZD9</accession>
<dbReference type="InterPro" id="IPR023271">
    <property type="entry name" value="Aquaporin-like"/>
</dbReference>
<feature type="transmembrane region" description="Helical" evidence="6">
    <location>
        <begin position="105"/>
        <end position="128"/>
    </location>
</feature>
<evidence type="ECO:0000256" key="6">
    <source>
        <dbReference type="SAM" id="Phobius"/>
    </source>
</evidence>
<evidence type="ECO:0000256" key="4">
    <source>
        <dbReference type="ARBA" id="ARBA00023136"/>
    </source>
</evidence>
<name>A0A0C1TZD9_9CLOT</name>
<comment type="caution">
    <text evidence="7">The sequence shown here is derived from an EMBL/GenBank/DDBJ whole genome shotgun (WGS) entry which is preliminary data.</text>
</comment>
<evidence type="ECO:0000256" key="3">
    <source>
        <dbReference type="ARBA" id="ARBA00022989"/>
    </source>
</evidence>
<feature type="transmembrane region" description="Helical" evidence="6">
    <location>
        <begin position="27"/>
        <end position="50"/>
    </location>
</feature>
<proteinExistence type="inferred from homology"/>
<evidence type="ECO:0000313" key="8">
    <source>
        <dbReference type="Proteomes" id="UP000031366"/>
    </source>
</evidence>
<dbReference type="Gene3D" id="1.20.1080.10">
    <property type="entry name" value="Glycerol uptake facilitator protein"/>
    <property type="match status" value="1"/>
</dbReference>
<reference evidence="7 8" key="1">
    <citation type="journal article" date="2015" name="Infect. Genet. Evol.">
        <title>Genomic sequences of six botulinum neurotoxin-producing strains representing three clostridial species illustrate the mobility and diversity of botulinum neurotoxin genes.</title>
        <authorList>
            <person name="Smith T.J."/>
            <person name="Hill K.K."/>
            <person name="Xie G."/>
            <person name="Foley B.T."/>
            <person name="Williamson C.H."/>
            <person name="Foster J.T."/>
            <person name="Johnson S.L."/>
            <person name="Chertkov O."/>
            <person name="Teshima H."/>
            <person name="Gibbons H.S."/>
            <person name="Johnsky L.A."/>
            <person name="Karavis M.A."/>
            <person name="Smith L.A."/>
        </authorList>
    </citation>
    <scope>NUCLEOTIDE SEQUENCE [LARGE SCALE GENOMIC DNA]</scope>
    <source>
        <strain evidence="7 8">CDC 2741</strain>
    </source>
</reference>
<feature type="transmembrane region" description="Helical" evidence="6">
    <location>
        <begin position="226"/>
        <end position="251"/>
    </location>
</feature>
<dbReference type="InterPro" id="IPR024002">
    <property type="entry name" value="For/NO2_transpt_CS"/>
</dbReference>
<dbReference type="GO" id="GO:0015499">
    <property type="term" value="F:formate transmembrane transporter activity"/>
    <property type="evidence" value="ECO:0007669"/>
    <property type="project" value="TreeGrafter"/>
</dbReference>
<dbReference type="GO" id="GO:0005886">
    <property type="term" value="C:plasma membrane"/>
    <property type="evidence" value="ECO:0007669"/>
    <property type="project" value="TreeGrafter"/>
</dbReference>
<feature type="transmembrane region" description="Helical" evidence="6">
    <location>
        <begin position="148"/>
        <end position="171"/>
    </location>
</feature>
<evidence type="ECO:0000256" key="1">
    <source>
        <dbReference type="ARBA" id="ARBA00004141"/>
    </source>
</evidence>
<dbReference type="Pfam" id="PF01226">
    <property type="entry name" value="Form_Nir_trans"/>
    <property type="match status" value="1"/>
</dbReference>
<dbReference type="PANTHER" id="PTHR30520">
    <property type="entry name" value="FORMATE TRANSPORTER-RELATED"/>
    <property type="match status" value="1"/>
</dbReference>
<gene>
    <name evidence="7" type="ORF">U732_682</name>
</gene>
<keyword evidence="8" id="KW-1185">Reference proteome</keyword>
<dbReference type="PROSITE" id="PS01005">
    <property type="entry name" value="FORMATE_NITRITE_TP_1"/>
    <property type="match status" value="1"/>
</dbReference>
<keyword evidence="2 6" id="KW-0812">Transmembrane</keyword>
<dbReference type="NCBIfam" id="TIGR00790">
    <property type="entry name" value="fnt"/>
    <property type="match status" value="1"/>
</dbReference>